<dbReference type="Proteomes" id="UP000242682">
    <property type="component" value="Unassembled WGS sequence"/>
</dbReference>
<keyword evidence="3" id="KW-1185">Reference proteome</keyword>
<organism evidence="2 3">
    <name type="scientific">Planomicrobium soli</name>
    <dbReference type="NCBI Taxonomy" id="1176648"/>
    <lineage>
        <taxon>Bacteria</taxon>
        <taxon>Bacillati</taxon>
        <taxon>Bacillota</taxon>
        <taxon>Bacilli</taxon>
        <taxon>Bacillales</taxon>
        <taxon>Caryophanaceae</taxon>
        <taxon>Planomicrobium</taxon>
    </lineage>
</organism>
<gene>
    <name evidence="2" type="ORF">B0H99_103116</name>
</gene>
<evidence type="ECO:0008006" key="4">
    <source>
        <dbReference type="Google" id="ProtNLM"/>
    </source>
</evidence>
<feature type="region of interest" description="Disordered" evidence="1">
    <location>
        <begin position="1"/>
        <end position="31"/>
    </location>
</feature>
<dbReference type="OrthoDB" id="2617663at2"/>
<dbReference type="EMBL" id="PYAT01000003">
    <property type="protein sequence ID" value="PSL40983.1"/>
    <property type="molecule type" value="Genomic_DNA"/>
</dbReference>
<evidence type="ECO:0000313" key="2">
    <source>
        <dbReference type="EMBL" id="PSL40983.1"/>
    </source>
</evidence>
<evidence type="ECO:0000256" key="1">
    <source>
        <dbReference type="SAM" id="MobiDB-lite"/>
    </source>
</evidence>
<comment type="caution">
    <text evidence="2">The sequence shown here is derived from an EMBL/GenBank/DDBJ whole genome shotgun (WGS) entry which is preliminary data.</text>
</comment>
<accession>A0A2P8H455</accession>
<name>A0A2P8H455_9BACL</name>
<sequence>MALDEQQEEKDRKHGERLRRKDFHSQPKGAKTFRRGRAIAFLEKMEQRRATLKKQLETPELQTIYPILVGELKATETIIDEFVLLFELNEFKKTAKENSKREEDETI</sequence>
<reference evidence="2 3" key="1">
    <citation type="submission" date="2018-03" db="EMBL/GenBank/DDBJ databases">
        <title>Genomic Encyclopedia of Type Strains, Phase III (KMG-III): the genomes of soil and plant-associated and newly described type strains.</title>
        <authorList>
            <person name="Whitman W."/>
        </authorList>
    </citation>
    <scope>NUCLEOTIDE SEQUENCE [LARGE SCALE GENOMIC DNA]</scope>
    <source>
        <strain evidence="2 3">CGMCC 1.12259</strain>
    </source>
</reference>
<dbReference type="AlphaFoldDB" id="A0A2P8H455"/>
<evidence type="ECO:0000313" key="3">
    <source>
        <dbReference type="Proteomes" id="UP000242682"/>
    </source>
</evidence>
<protein>
    <recommendedName>
        <fullName evidence="4">2-keto-3-deoxygluconate kinase</fullName>
    </recommendedName>
</protein>
<proteinExistence type="predicted"/>